<protein>
    <recommendedName>
        <fullName evidence="3">Lipoprotein</fullName>
    </recommendedName>
</protein>
<sequence>MRLMKTLPLLLLSLVLLTGCVSPFVACTTIGYSSVVNIELLEPRPGLELSLCGGEDCTPGPVEMPTEVGSTRSPIPTGVFELTGDSSNGWSASLSSAQPLLGYQLTDGNGSVVAQGVAEANWVRIDGTEQCGGNRLAEVRLSL</sequence>
<organism evidence="1 2">
    <name type="scientific">Microbacterium wangchenii</name>
    <dbReference type="NCBI Taxonomy" id="2541726"/>
    <lineage>
        <taxon>Bacteria</taxon>
        <taxon>Bacillati</taxon>
        <taxon>Actinomycetota</taxon>
        <taxon>Actinomycetes</taxon>
        <taxon>Micrococcales</taxon>
        <taxon>Microbacteriaceae</taxon>
        <taxon>Microbacterium</taxon>
    </lineage>
</organism>
<dbReference type="PROSITE" id="PS51257">
    <property type="entry name" value="PROKAR_LIPOPROTEIN"/>
    <property type="match status" value="1"/>
</dbReference>
<gene>
    <name evidence="1" type="ORF">E4K62_10980</name>
</gene>
<dbReference type="RefSeq" id="WP_135067388.1">
    <property type="nucleotide sequence ID" value="NZ_CP038266.1"/>
</dbReference>
<accession>A0ABX5STP7</accession>
<proteinExistence type="predicted"/>
<keyword evidence="2" id="KW-1185">Reference proteome</keyword>
<dbReference type="EMBL" id="CP038266">
    <property type="protein sequence ID" value="QBR89162.1"/>
    <property type="molecule type" value="Genomic_DNA"/>
</dbReference>
<evidence type="ECO:0008006" key="3">
    <source>
        <dbReference type="Google" id="ProtNLM"/>
    </source>
</evidence>
<reference evidence="1 2" key="1">
    <citation type="submission" date="2019-03" db="EMBL/GenBank/DDBJ databases">
        <authorList>
            <person name="Dong K."/>
        </authorList>
    </citation>
    <scope>NUCLEOTIDE SEQUENCE [LARGE SCALE GENOMIC DNA]</scope>
    <source>
        <strain evidence="2">dk512</strain>
    </source>
</reference>
<evidence type="ECO:0000313" key="1">
    <source>
        <dbReference type="EMBL" id="QBR89162.1"/>
    </source>
</evidence>
<evidence type="ECO:0000313" key="2">
    <source>
        <dbReference type="Proteomes" id="UP000295748"/>
    </source>
</evidence>
<dbReference type="Proteomes" id="UP000295748">
    <property type="component" value="Chromosome"/>
</dbReference>
<name>A0ABX5STP7_9MICO</name>